<protein>
    <recommendedName>
        <fullName evidence="2">Response regulatory domain-containing protein</fullName>
    </recommendedName>
</protein>
<dbReference type="Gene3D" id="3.40.50.2300">
    <property type="match status" value="1"/>
</dbReference>
<dbReference type="InParanoid" id="A0A1Y2PFC7"/>
<dbReference type="SUPFAM" id="SSF52172">
    <property type="entry name" value="CheY-like"/>
    <property type="match status" value="1"/>
</dbReference>
<evidence type="ECO:0000313" key="3">
    <source>
        <dbReference type="EMBL" id="OSY89135.1"/>
    </source>
</evidence>
<dbReference type="InterPro" id="IPR011006">
    <property type="entry name" value="CheY-like_superfamily"/>
</dbReference>
<dbReference type="OrthoDB" id="659223at2"/>
<dbReference type="GO" id="GO:0000160">
    <property type="term" value="P:phosphorelay signal transduction system"/>
    <property type="evidence" value="ECO:0007669"/>
    <property type="project" value="InterPro"/>
</dbReference>
<comment type="caution">
    <text evidence="3">The sequence shown here is derived from an EMBL/GenBank/DDBJ whole genome shotgun (WGS) entry which is preliminary data.</text>
</comment>
<evidence type="ECO:0000259" key="2">
    <source>
        <dbReference type="PROSITE" id="PS50110"/>
    </source>
</evidence>
<proteinExistence type="predicted"/>
<sequence>MFKKVLIAEDADFMSSGIKSILEKLNIPTIEYAKYCDEAFLKIKKAWLDNNPFDLLISDLSFVDNPNPQRLYTGEDLISEVKKLQPELKTIIFSVEDKPYRIKHLCNELLVDAYVWKSVHGARELESAIQYVFNNTFFISPSLSQYLKQKEAFEITDYDVLLLELLASGFEQKEISIALKNKKVKPCSISSVEKRLKLLRENFNANNPTQLIAITKDFGLI</sequence>
<keyword evidence="1" id="KW-0597">Phosphoprotein</keyword>
<feature type="domain" description="Response regulatory" evidence="2">
    <location>
        <begin position="4"/>
        <end position="132"/>
    </location>
</feature>
<accession>A0A1Y2PFC7</accession>
<reference evidence="3 4" key="1">
    <citation type="submission" date="2015-03" db="EMBL/GenBank/DDBJ databases">
        <title>Genome sequence of Tenacibaculum sp. S2-2, isolated from intestinal microbiota of sea cucumber, Apostichopus japonicas.</title>
        <authorList>
            <person name="Shao Z."/>
            <person name="Wang L."/>
            <person name="Li X."/>
        </authorList>
    </citation>
    <scope>NUCLEOTIDE SEQUENCE [LARGE SCALE GENOMIC DNA]</scope>
    <source>
        <strain evidence="3 4">S2-2</strain>
    </source>
</reference>
<keyword evidence="4" id="KW-1185">Reference proteome</keyword>
<evidence type="ECO:0000256" key="1">
    <source>
        <dbReference type="PROSITE-ProRule" id="PRU00169"/>
    </source>
</evidence>
<dbReference type="Proteomes" id="UP000194221">
    <property type="component" value="Unassembled WGS sequence"/>
</dbReference>
<feature type="modified residue" description="4-aspartylphosphate" evidence="1">
    <location>
        <position position="59"/>
    </location>
</feature>
<dbReference type="STRING" id="1635173.WH52_00305"/>
<dbReference type="AlphaFoldDB" id="A0A1Y2PFC7"/>
<dbReference type="InterPro" id="IPR001789">
    <property type="entry name" value="Sig_transdc_resp-reg_receiver"/>
</dbReference>
<dbReference type="PROSITE" id="PS50110">
    <property type="entry name" value="RESPONSE_REGULATORY"/>
    <property type="match status" value="1"/>
</dbReference>
<dbReference type="RefSeq" id="WP_086028930.1">
    <property type="nucleotide sequence ID" value="NZ_LAPZ01000001.1"/>
</dbReference>
<dbReference type="EMBL" id="LAPZ01000001">
    <property type="protein sequence ID" value="OSY89135.1"/>
    <property type="molecule type" value="Genomic_DNA"/>
</dbReference>
<gene>
    <name evidence="3" type="ORF">WH52_00305</name>
</gene>
<name>A0A1Y2PFC7_9FLAO</name>
<evidence type="ECO:0000313" key="4">
    <source>
        <dbReference type="Proteomes" id="UP000194221"/>
    </source>
</evidence>
<organism evidence="3 4">
    <name type="scientific">Tenacibaculum holothuriorum</name>
    <dbReference type="NCBI Taxonomy" id="1635173"/>
    <lineage>
        <taxon>Bacteria</taxon>
        <taxon>Pseudomonadati</taxon>
        <taxon>Bacteroidota</taxon>
        <taxon>Flavobacteriia</taxon>
        <taxon>Flavobacteriales</taxon>
        <taxon>Flavobacteriaceae</taxon>
        <taxon>Tenacibaculum</taxon>
    </lineage>
</organism>